<evidence type="ECO:0000313" key="8">
    <source>
        <dbReference type="Proteomes" id="UP000433788"/>
    </source>
</evidence>
<dbReference type="RefSeq" id="WP_153718578.1">
    <property type="nucleotide sequence ID" value="NZ_WJPP01000001.1"/>
</dbReference>
<sequence length="50" mass="5152">MQSRLVQRLSLAGVVLVALLLVGCNTMEGLGKDIQGLGQALEGKAAENAD</sequence>
<comment type="similarity">
    <text evidence="1">Belongs to the EcnA/EcnB lipoprotein family.</text>
</comment>
<evidence type="ECO:0000256" key="1">
    <source>
        <dbReference type="ARBA" id="ARBA00010296"/>
    </source>
</evidence>
<evidence type="ECO:0000256" key="6">
    <source>
        <dbReference type="ARBA" id="ARBA00023288"/>
    </source>
</evidence>
<protein>
    <submittedName>
        <fullName evidence="7">Entericidin A/B family lipoprotein</fullName>
    </submittedName>
</protein>
<evidence type="ECO:0000256" key="2">
    <source>
        <dbReference type="ARBA" id="ARBA00022475"/>
    </source>
</evidence>
<organism evidence="7 8">
    <name type="scientific">Spiribacter salilacus</name>
    <dbReference type="NCBI Taxonomy" id="2664894"/>
    <lineage>
        <taxon>Bacteria</taxon>
        <taxon>Pseudomonadati</taxon>
        <taxon>Pseudomonadota</taxon>
        <taxon>Gammaproteobacteria</taxon>
        <taxon>Chromatiales</taxon>
        <taxon>Ectothiorhodospiraceae</taxon>
        <taxon>Spiribacter</taxon>
    </lineage>
</organism>
<dbReference type="Pfam" id="PF08085">
    <property type="entry name" value="Entericidin"/>
    <property type="match status" value="1"/>
</dbReference>
<dbReference type="EMBL" id="WJPP01000001">
    <property type="protein sequence ID" value="MRH77534.1"/>
    <property type="molecule type" value="Genomic_DNA"/>
</dbReference>
<reference evidence="7 8" key="1">
    <citation type="submission" date="2019-11" db="EMBL/GenBank/DDBJ databases">
        <authorList>
            <person name="Zhang X.Y."/>
        </authorList>
    </citation>
    <scope>NUCLEOTIDE SEQUENCE [LARGE SCALE GENOMIC DNA]</scope>
    <source>
        <strain evidence="7 8">C176</strain>
    </source>
</reference>
<keyword evidence="5" id="KW-0564">Palmitate</keyword>
<evidence type="ECO:0000256" key="3">
    <source>
        <dbReference type="ARBA" id="ARBA00022729"/>
    </source>
</evidence>
<keyword evidence="4" id="KW-0472">Membrane</keyword>
<dbReference type="InterPro" id="IPR012556">
    <property type="entry name" value="Entericidin"/>
</dbReference>
<dbReference type="Proteomes" id="UP000433788">
    <property type="component" value="Unassembled WGS sequence"/>
</dbReference>
<dbReference type="GO" id="GO:0016020">
    <property type="term" value="C:membrane"/>
    <property type="evidence" value="ECO:0007669"/>
    <property type="project" value="InterPro"/>
</dbReference>
<keyword evidence="3" id="KW-0732">Signal</keyword>
<dbReference type="AlphaFoldDB" id="A0A6N7QXY0"/>
<dbReference type="GO" id="GO:0009636">
    <property type="term" value="P:response to toxic substance"/>
    <property type="evidence" value="ECO:0007669"/>
    <property type="project" value="InterPro"/>
</dbReference>
<proteinExistence type="inferred from homology"/>
<evidence type="ECO:0000256" key="5">
    <source>
        <dbReference type="ARBA" id="ARBA00023139"/>
    </source>
</evidence>
<keyword evidence="6 7" id="KW-0449">Lipoprotein</keyword>
<accession>A0A6N7QXY0</accession>
<keyword evidence="8" id="KW-1185">Reference proteome</keyword>
<evidence type="ECO:0000313" key="7">
    <source>
        <dbReference type="EMBL" id="MRH77534.1"/>
    </source>
</evidence>
<evidence type="ECO:0000256" key="4">
    <source>
        <dbReference type="ARBA" id="ARBA00023136"/>
    </source>
</evidence>
<keyword evidence="2" id="KW-1003">Cell membrane</keyword>
<gene>
    <name evidence="7" type="ORF">GH984_02265</name>
</gene>
<name>A0A6N7QXY0_9GAMM</name>
<dbReference type="PROSITE" id="PS51257">
    <property type="entry name" value="PROKAR_LIPOPROTEIN"/>
    <property type="match status" value="1"/>
</dbReference>
<comment type="caution">
    <text evidence="7">The sequence shown here is derived from an EMBL/GenBank/DDBJ whole genome shotgun (WGS) entry which is preliminary data.</text>
</comment>